<name>A0A415EPF4_ENTCA</name>
<dbReference type="AlphaFoldDB" id="A0A415EPF4"/>
<evidence type="ECO:0000313" key="2">
    <source>
        <dbReference type="Proteomes" id="UP000286288"/>
    </source>
</evidence>
<proteinExistence type="predicted"/>
<organism evidence="1 2">
    <name type="scientific">Enterococcus casseliflavus</name>
    <name type="common">Enterococcus flavescens</name>
    <dbReference type="NCBI Taxonomy" id="37734"/>
    <lineage>
        <taxon>Bacteria</taxon>
        <taxon>Bacillati</taxon>
        <taxon>Bacillota</taxon>
        <taxon>Bacilli</taxon>
        <taxon>Lactobacillales</taxon>
        <taxon>Enterococcaceae</taxon>
        <taxon>Enterococcus</taxon>
    </lineage>
</organism>
<gene>
    <name evidence="1" type="ORF">DW084_16490</name>
</gene>
<reference evidence="1 2" key="1">
    <citation type="submission" date="2018-08" db="EMBL/GenBank/DDBJ databases">
        <title>A genome reference for cultivated species of the human gut microbiota.</title>
        <authorList>
            <person name="Zou Y."/>
            <person name="Xue W."/>
            <person name="Luo G."/>
        </authorList>
    </citation>
    <scope>NUCLEOTIDE SEQUENCE [LARGE SCALE GENOMIC DNA]</scope>
    <source>
        <strain evidence="1 2">AF48-16</strain>
    </source>
</reference>
<evidence type="ECO:0000313" key="1">
    <source>
        <dbReference type="EMBL" id="RHK04296.1"/>
    </source>
</evidence>
<accession>A0A415EPF4</accession>
<dbReference type="Proteomes" id="UP000286288">
    <property type="component" value="Unassembled WGS sequence"/>
</dbReference>
<sequence length="74" mass="8715">MLSKAIAYLETQSADVLYIRKMMREGKPVYKIEAKTMQCKTELFQFRGMNLWHHKVTLGKGIEEKLIFQFSDSK</sequence>
<comment type="caution">
    <text evidence="1">The sequence shown here is derived from an EMBL/GenBank/DDBJ whole genome shotgun (WGS) entry which is preliminary data.</text>
</comment>
<dbReference type="EMBL" id="QRMZ01000029">
    <property type="protein sequence ID" value="RHK04296.1"/>
    <property type="molecule type" value="Genomic_DNA"/>
</dbReference>
<protein>
    <submittedName>
        <fullName evidence="1">Uncharacterized protein</fullName>
    </submittedName>
</protein>